<dbReference type="PROSITE" id="PS00868">
    <property type="entry name" value="CYS_MET_METAB_PP"/>
    <property type="match status" value="1"/>
</dbReference>
<protein>
    <submittedName>
        <fullName evidence="10">Cystathionine beta-lyase</fullName>
    </submittedName>
</protein>
<dbReference type="PANTHER" id="PTHR43500:SF1">
    <property type="entry name" value="CYSTATHIONINE BETA-LYASE-RELATED"/>
    <property type="match status" value="1"/>
</dbReference>
<evidence type="ECO:0000256" key="3">
    <source>
        <dbReference type="ARBA" id="ARBA00022898"/>
    </source>
</evidence>
<dbReference type="InterPro" id="IPR015421">
    <property type="entry name" value="PyrdxlP-dep_Trfase_major"/>
</dbReference>
<dbReference type="InterPro" id="IPR054542">
    <property type="entry name" value="Cys_met_metab_PP"/>
</dbReference>
<comment type="cofactor">
    <cofactor evidence="1 9">
        <name>pyridoxal 5'-phosphate</name>
        <dbReference type="ChEBI" id="CHEBI:597326"/>
    </cofactor>
</comment>
<dbReference type="InterPro" id="IPR015424">
    <property type="entry name" value="PyrdxlP-dep_Trfase"/>
</dbReference>
<gene>
    <name evidence="10" type="ORF">DET57_1108</name>
</gene>
<dbReference type="EMBL" id="QJJG01000010">
    <property type="protein sequence ID" value="PXW43894.1"/>
    <property type="molecule type" value="Genomic_DNA"/>
</dbReference>
<comment type="caution">
    <text evidence="10">The sequence shown here is derived from an EMBL/GenBank/DDBJ whole genome shotgun (WGS) entry which is preliminary data.</text>
</comment>
<dbReference type="Gene3D" id="3.40.640.10">
    <property type="entry name" value="Type I PLP-dependent aspartate aminotransferase-like (Major domain)"/>
    <property type="match status" value="1"/>
</dbReference>
<evidence type="ECO:0000256" key="7">
    <source>
        <dbReference type="ARBA" id="ARBA00047625"/>
    </source>
</evidence>
<evidence type="ECO:0000256" key="4">
    <source>
        <dbReference type="ARBA" id="ARBA00023239"/>
    </source>
</evidence>
<proteinExistence type="inferred from homology"/>
<dbReference type="InterPro" id="IPR000277">
    <property type="entry name" value="Cys/Met-Metab_PyrdxlP-dep_enz"/>
</dbReference>
<accession>A0A318FJX9</accession>
<dbReference type="GO" id="GO:0030170">
    <property type="term" value="F:pyridoxal phosphate binding"/>
    <property type="evidence" value="ECO:0007669"/>
    <property type="project" value="InterPro"/>
</dbReference>
<evidence type="ECO:0000256" key="2">
    <source>
        <dbReference type="ARBA" id="ARBA00009077"/>
    </source>
</evidence>
<keyword evidence="4 10" id="KW-0456">Lyase</keyword>
<dbReference type="Gene3D" id="3.90.1150.10">
    <property type="entry name" value="Aspartate Aminotransferase, domain 1"/>
    <property type="match status" value="1"/>
</dbReference>
<comment type="catalytic activity">
    <reaction evidence="6">
        <text>L,L-cystathionine + H2O = L-homocysteine + pyruvate + NH4(+)</text>
        <dbReference type="Rhea" id="RHEA:13965"/>
        <dbReference type="ChEBI" id="CHEBI:15361"/>
        <dbReference type="ChEBI" id="CHEBI:15377"/>
        <dbReference type="ChEBI" id="CHEBI:28938"/>
        <dbReference type="ChEBI" id="CHEBI:58161"/>
        <dbReference type="ChEBI" id="CHEBI:58199"/>
    </reaction>
</comment>
<comment type="pathway">
    <text evidence="5">Amino-acid biosynthesis; L-methionine biosynthesis via de novo pathway; L-homocysteine from L-cystathionine: step 1/1.</text>
</comment>
<comment type="catalytic activity">
    <reaction evidence="7">
        <text>an S-substituted L-cysteine + H2O = a thiol + pyruvate + NH4(+)</text>
        <dbReference type="Rhea" id="RHEA:18121"/>
        <dbReference type="ChEBI" id="CHEBI:15361"/>
        <dbReference type="ChEBI" id="CHEBI:15377"/>
        <dbReference type="ChEBI" id="CHEBI:28938"/>
        <dbReference type="ChEBI" id="CHEBI:29256"/>
        <dbReference type="ChEBI" id="CHEBI:58717"/>
        <dbReference type="EC" id="4.4.1.13"/>
    </reaction>
</comment>
<dbReference type="GO" id="GO:0047804">
    <property type="term" value="F:cysteine-S-conjugate beta-lyase activity"/>
    <property type="evidence" value="ECO:0007669"/>
    <property type="project" value="UniProtKB-EC"/>
</dbReference>
<dbReference type="GO" id="GO:0019450">
    <property type="term" value="P:L-cysteine catabolic process to pyruvate"/>
    <property type="evidence" value="ECO:0007669"/>
    <property type="project" value="TreeGrafter"/>
</dbReference>
<feature type="modified residue" description="N6-(pyridoxal phosphate)lysine" evidence="8">
    <location>
        <position position="208"/>
    </location>
</feature>
<dbReference type="PIRSF" id="PIRSF001434">
    <property type="entry name" value="CGS"/>
    <property type="match status" value="1"/>
</dbReference>
<dbReference type="SUPFAM" id="SSF53383">
    <property type="entry name" value="PLP-dependent transferases"/>
    <property type="match status" value="1"/>
</dbReference>
<dbReference type="NCBIfam" id="TIGR01324">
    <property type="entry name" value="cysta_beta_ly_B"/>
    <property type="match status" value="1"/>
</dbReference>
<reference evidence="10 11" key="1">
    <citation type="submission" date="2018-05" db="EMBL/GenBank/DDBJ databases">
        <title>Freshwater and sediment microbial communities from various areas in North America, analyzing microbe dynamics in response to fracking.</title>
        <authorList>
            <person name="Lamendella R."/>
        </authorList>
    </citation>
    <scope>NUCLEOTIDE SEQUENCE [LARGE SCALE GENOMIC DNA]</scope>
    <source>
        <strain evidence="10 11">67</strain>
    </source>
</reference>
<dbReference type="FunFam" id="3.40.640.10:FF:000046">
    <property type="entry name" value="Cystathionine gamma-lyase"/>
    <property type="match status" value="1"/>
</dbReference>
<evidence type="ECO:0000256" key="8">
    <source>
        <dbReference type="PIRSR" id="PIRSR001434-2"/>
    </source>
</evidence>
<evidence type="ECO:0000256" key="1">
    <source>
        <dbReference type="ARBA" id="ARBA00001933"/>
    </source>
</evidence>
<evidence type="ECO:0000256" key="6">
    <source>
        <dbReference type="ARBA" id="ARBA00047517"/>
    </source>
</evidence>
<comment type="similarity">
    <text evidence="2 9">Belongs to the trans-sulfuration enzymes family.</text>
</comment>
<dbReference type="InterPro" id="IPR006233">
    <property type="entry name" value="Cys_b_lyase_bac"/>
</dbReference>
<evidence type="ECO:0000313" key="11">
    <source>
        <dbReference type="Proteomes" id="UP000247485"/>
    </source>
</evidence>
<sequence>MKNMNSQPLKLSTRLTQMGRDTREQHGFVNSPVYRGSTVVFETVEDLENNRAAFAYGTLGTPTIKNLEDAWTELAGAAGTVMSPSGLGAVALALMATLKAGDHLLMPDSVYRPTRNFCDLTLQKFGVTTTYYDPMVGEGICELIRPETSTLFLESPGSQTFEIQDVPLLTRIARSRNIKTIIDNTWATPLLFQAHQHGCDISVEAGTKYLSGHSDLLMGMVSANAGTWPALRATYDSMAMLPGAEDCFLALRGLRTLHIRLKEAEARALTIAHWLAEQPEVITVLHPAMPDCPGHEIWKRDFLGSSGLFSVILDPSYNKHAVTRMLNGMKLFGMGYSWGGFESLIIPFDCREYRTATTWNREGETLRLQIGLEDTDDLITDLRQGLDRLNLLV</sequence>
<dbReference type="Proteomes" id="UP000247485">
    <property type="component" value="Unassembled WGS sequence"/>
</dbReference>
<name>A0A318FJX9_KLEOX</name>
<keyword evidence="3 8" id="KW-0663">Pyridoxal phosphate</keyword>
<evidence type="ECO:0000256" key="5">
    <source>
        <dbReference type="ARBA" id="ARBA00046315"/>
    </source>
</evidence>
<dbReference type="RefSeq" id="WP_110274610.1">
    <property type="nucleotide sequence ID" value="NZ_QJJG01000010.1"/>
</dbReference>
<organism evidence="10 11">
    <name type="scientific">Klebsiella oxytoca</name>
    <dbReference type="NCBI Taxonomy" id="571"/>
    <lineage>
        <taxon>Bacteria</taxon>
        <taxon>Pseudomonadati</taxon>
        <taxon>Pseudomonadota</taxon>
        <taxon>Gammaproteobacteria</taxon>
        <taxon>Enterobacterales</taxon>
        <taxon>Enterobacteriaceae</taxon>
        <taxon>Klebsiella/Raoultella group</taxon>
        <taxon>Klebsiella</taxon>
    </lineage>
</organism>
<evidence type="ECO:0000256" key="9">
    <source>
        <dbReference type="RuleBase" id="RU362118"/>
    </source>
</evidence>
<dbReference type="PANTHER" id="PTHR43500">
    <property type="entry name" value="CYSTATHIONINE BETA-LYASE-RELATED"/>
    <property type="match status" value="1"/>
</dbReference>
<dbReference type="InterPro" id="IPR015422">
    <property type="entry name" value="PyrdxlP-dep_Trfase_small"/>
</dbReference>
<dbReference type="Pfam" id="PF01053">
    <property type="entry name" value="Cys_Met_Meta_PP"/>
    <property type="match status" value="1"/>
</dbReference>
<dbReference type="GO" id="GO:0019346">
    <property type="term" value="P:transsulfuration"/>
    <property type="evidence" value="ECO:0007669"/>
    <property type="project" value="InterPro"/>
</dbReference>
<evidence type="ECO:0000313" key="10">
    <source>
        <dbReference type="EMBL" id="PXW43894.1"/>
    </source>
</evidence>
<dbReference type="AlphaFoldDB" id="A0A318FJX9"/>